<dbReference type="RefSeq" id="WP_066770027.1">
    <property type="nucleotide sequence ID" value="NZ_BMIP01000006.1"/>
</dbReference>
<sequence>MSETPKLLGHEAAWNSWHAAMRSGKMHHAWLLAGKRGLGKASFALSAAAELVAEPGVPQPEPLSHPDIILLQRPPATSDDEKKRDEGKPFNRKRNISVDQIRTMQRRLTTRPTLGPRRAIIIDASDDLEKSAVNALLKSLEEPPQGSFFLLVAHRPGGLLPTVRSRCRQLRFHTLTDMQIEEIVAAREPDVGIETRNAAVEAAQGSPGAALSFVEDELAPIARELRAIMRHGDPDFTRRGALASAIGARPDRERLLASVRLARDICAESARMAPRAYQARLIDTHGALVKLGAEIPYANFDAGLTVVEIGGLLAAASAPKG</sequence>
<evidence type="ECO:0000313" key="2">
    <source>
        <dbReference type="EMBL" id="GGD75726.1"/>
    </source>
</evidence>
<dbReference type="EMBL" id="BMIP01000006">
    <property type="protein sequence ID" value="GGD75726.1"/>
    <property type="molecule type" value="Genomic_DNA"/>
</dbReference>
<dbReference type="InterPro" id="IPR027417">
    <property type="entry name" value="P-loop_NTPase"/>
</dbReference>
<keyword evidence="3" id="KW-1185">Reference proteome</keyword>
<protein>
    <submittedName>
        <fullName evidence="2">DNA polymerase III subunit delta</fullName>
    </submittedName>
</protein>
<dbReference type="InterPro" id="IPR050238">
    <property type="entry name" value="DNA_Rep/Repair_Clamp_Loader"/>
</dbReference>
<gene>
    <name evidence="2" type="ORF">GCM10010990_26650</name>
</gene>
<comment type="caution">
    <text evidence="2">The sequence shown here is derived from an EMBL/GenBank/DDBJ whole genome shotgun (WGS) entry which is preliminary data.</text>
</comment>
<dbReference type="Gene3D" id="3.40.50.300">
    <property type="entry name" value="P-loop containing nucleotide triphosphate hydrolases"/>
    <property type="match status" value="1"/>
</dbReference>
<dbReference type="AlphaFoldDB" id="A0A917DWZ9"/>
<reference evidence="2" key="2">
    <citation type="submission" date="2020-09" db="EMBL/GenBank/DDBJ databases">
        <authorList>
            <person name="Sun Q."/>
            <person name="Zhou Y."/>
        </authorList>
    </citation>
    <scope>NUCLEOTIDE SEQUENCE</scope>
    <source>
        <strain evidence="2">CGMCC 1.15360</strain>
    </source>
</reference>
<proteinExistence type="predicted"/>
<dbReference type="Pfam" id="PF13177">
    <property type="entry name" value="DNA_pol3_delta2"/>
    <property type="match status" value="1"/>
</dbReference>
<organism evidence="2 3">
    <name type="scientific">Croceicoccus mobilis</name>
    <dbReference type="NCBI Taxonomy" id="1703339"/>
    <lineage>
        <taxon>Bacteria</taxon>
        <taxon>Pseudomonadati</taxon>
        <taxon>Pseudomonadota</taxon>
        <taxon>Alphaproteobacteria</taxon>
        <taxon>Sphingomonadales</taxon>
        <taxon>Erythrobacteraceae</taxon>
        <taxon>Croceicoccus</taxon>
    </lineage>
</organism>
<reference evidence="2" key="1">
    <citation type="journal article" date="2014" name="Int. J. Syst. Evol. Microbiol.">
        <title>Complete genome sequence of Corynebacterium casei LMG S-19264T (=DSM 44701T), isolated from a smear-ripened cheese.</title>
        <authorList>
            <consortium name="US DOE Joint Genome Institute (JGI-PGF)"/>
            <person name="Walter F."/>
            <person name="Albersmeier A."/>
            <person name="Kalinowski J."/>
            <person name="Ruckert C."/>
        </authorList>
    </citation>
    <scope>NUCLEOTIDE SEQUENCE</scope>
    <source>
        <strain evidence="2">CGMCC 1.15360</strain>
    </source>
</reference>
<dbReference type="SUPFAM" id="SSF52540">
    <property type="entry name" value="P-loop containing nucleoside triphosphate hydrolases"/>
    <property type="match status" value="1"/>
</dbReference>
<accession>A0A917DWZ9</accession>
<dbReference type="PANTHER" id="PTHR11669">
    <property type="entry name" value="REPLICATION FACTOR C / DNA POLYMERASE III GAMMA-TAU SUBUNIT"/>
    <property type="match status" value="1"/>
</dbReference>
<evidence type="ECO:0000313" key="3">
    <source>
        <dbReference type="Proteomes" id="UP000612349"/>
    </source>
</evidence>
<dbReference type="Proteomes" id="UP000612349">
    <property type="component" value="Unassembled WGS sequence"/>
</dbReference>
<dbReference type="PANTHER" id="PTHR11669:SF8">
    <property type="entry name" value="DNA POLYMERASE III SUBUNIT DELTA"/>
    <property type="match status" value="1"/>
</dbReference>
<name>A0A917DWZ9_9SPHN</name>
<evidence type="ECO:0000256" key="1">
    <source>
        <dbReference type="SAM" id="MobiDB-lite"/>
    </source>
</evidence>
<feature type="region of interest" description="Disordered" evidence="1">
    <location>
        <begin position="56"/>
        <end position="95"/>
    </location>
</feature>
<feature type="compositionally biased region" description="Basic and acidic residues" evidence="1">
    <location>
        <begin position="79"/>
        <end position="89"/>
    </location>
</feature>
<dbReference type="GO" id="GO:0006261">
    <property type="term" value="P:DNA-templated DNA replication"/>
    <property type="evidence" value="ECO:0007669"/>
    <property type="project" value="TreeGrafter"/>
</dbReference>